<reference evidence="2 4" key="1">
    <citation type="submission" date="2014-02" db="EMBL/GenBank/DDBJ databases">
        <title>Comparative genomics and transcriptomics to identify genetic mechanisms underlying the emergence of carbapenem resistant Acinetobacter baumannii (CRAb).</title>
        <authorList>
            <person name="Harris A.D."/>
            <person name="Johnson K.J."/>
            <person name="George J."/>
            <person name="Shefchek K."/>
            <person name="Daugherty S.C."/>
            <person name="Parankush S."/>
            <person name="Sadzewicz L."/>
            <person name="Tallon L."/>
            <person name="Sengamalay N."/>
            <person name="Hazen T.H."/>
            <person name="Rasko D.A."/>
        </authorList>
    </citation>
    <scope>NUCLEOTIDE SEQUENCE [LARGE SCALE GENOMIC DNA]</scope>
    <source>
        <strain evidence="2 4">625974</strain>
    </source>
</reference>
<dbReference type="AlphaFoldDB" id="A0A009PVL6"/>
<name>A0A009PVL6_ACIBA</name>
<dbReference type="EMBL" id="JEXD01000067">
    <property type="protein sequence ID" value="EXC04285.1"/>
    <property type="molecule type" value="Genomic_DNA"/>
</dbReference>
<protein>
    <submittedName>
        <fullName evidence="2">Uncharacterized protein</fullName>
    </submittedName>
</protein>
<evidence type="ECO:0000313" key="1">
    <source>
        <dbReference type="EMBL" id="EXC04285.1"/>
    </source>
</evidence>
<sequence>MAWLSNRHAPTKPNQLCVLAIKVDSESTDYLPAVWDMCDSEDKHFTLTVDRPDLGDIIKLDQVEAYMIFHPLTIEDKKHF</sequence>
<evidence type="ECO:0000313" key="3">
    <source>
        <dbReference type="EMBL" id="EXC07821.1"/>
    </source>
</evidence>
<dbReference type="RefSeq" id="WP_032059240.1">
    <property type="nucleotide sequence ID" value="NZ_JEXD01000010.1"/>
</dbReference>
<proteinExistence type="predicted"/>
<dbReference type="EMBL" id="JEXD01000010">
    <property type="protein sequence ID" value="EXC07821.1"/>
    <property type="molecule type" value="Genomic_DNA"/>
</dbReference>
<evidence type="ECO:0000313" key="4">
    <source>
        <dbReference type="Proteomes" id="UP000021108"/>
    </source>
</evidence>
<dbReference type="Proteomes" id="UP000021108">
    <property type="component" value="Unassembled WGS sequence"/>
</dbReference>
<organism evidence="2 4">
    <name type="scientific">Acinetobacter baumannii 625974</name>
    <dbReference type="NCBI Taxonomy" id="1310607"/>
    <lineage>
        <taxon>Bacteria</taxon>
        <taxon>Pseudomonadati</taxon>
        <taxon>Pseudomonadota</taxon>
        <taxon>Gammaproteobacteria</taxon>
        <taxon>Moraxellales</taxon>
        <taxon>Moraxellaceae</taxon>
        <taxon>Acinetobacter</taxon>
        <taxon>Acinetobacter calcoaceticus/baumannii complex</taxon>
    </lineage>
</organism>
<gene>
    <name evidence="3" type="ORF">J506_1640</name>
    <name evidence="2" type="ORF">J506_2766</name>
    <name evidence="1" type="ORF">J506_3883</name>
</gene>
<evidence type="ECO:0000313" key="2">
    <source>
        <dbReference type="EMBL" id="EXC06257.1"/>
    </source>
</evidence>
<dbReference type="PATRIC" id="fig|1310607.3.peg.1594"/>
<dbReference type="EMBL" id="JEXD01000026">
    <property type="protein sequence ID" value="EXC06257.1"/>
    <property type="molecule type" value="Genomic_DNA"/>
</dbReference>
<accession>A0A009PVL6</accession>
<comment type="caution">
    <text evidence="2">The sequence shown here is derived from an EMBL/GenBank/DDBJ whole genome shotgun (WGS) entry which is preliminary data.</text>
</comment>